<dbReference type="HOGENOM" id="CLU_969478_0_0_11"/>
<dbReference type="Proteomes" id="UP000007842">
    <property type="component" value="Plasmid pSCATT"/>
</dbReference>
<reference evidence="4" key="1">
    <citation type="submission" date="2011-12" db="EMBL/GenBank/DDBJ databases">
        <title>Complete genome sequence of Streptomyces cattleya strain DSM 46488.</title>
        <authorList>
            <person name="Ou H.-Y."/>
            <person name="Li P."/>
            <person name="Zhao C."/>
            <person name="O'Hagan D."/>
            <person name="Deng Z."/>
        </authorList>
    </citation>
    <scope>NUCLEOTIDE SEQUENCE [LARGE SCALE GENOMIC DNA]</scope>
    <source>
        <strain evidence="4">ATCC 35852 / DSM 46488 / JCM 4925 / NBRC 14057 / NRRL 8057</strain>
        <plasmid evidence="4">Plasmid pSCATT</plasmid>
    </source>
</reference>
<dbReference type="KEGG" id="scy:SCATT_p07480"/>
<keyword evidence="4" id="KW-1185">Reference proteome</keyword>
<keyword evidence="2" id="KW-0812">Transmembrane</keyword>
<dbReference type="OrthoDB" id="7618855at2"/>
<dbReference type="InterPro" id="IPR018681">
    <property type="entry name" value="DUF2165_transmembrane"/>
</dbReference>
<accession>F8JIX3</accession>
<name>F8JIX3_STREN</name>
<dbReference type="KEGG" id="sct:SCAT_p0988"/>
<feature type="region of interest" description="Disordered" evidence="1">
    <location>
        <begin position="48"/>
        <end position="74"/>
    </location>
</feature>
<keyword evidence="2" id="KW-1133">Transmembrane helix</keyword>
<evidence type="ECO:0000313" key="3">
    <source>
        <dbReference type="EMBL" id="AEW98941.1"/>
    </source>
</evidence>
<geneLocation type="plasmid" evidence="3 4">
    <name>pSCATT</name>
</geneLocation>
<keyword evidence="3" id="KW-0614">Plasmid</keyword>
<feature type="transmembrane region" description="Helical" evidence="2">
    <location>
        <begin position="207"/>
        <end position="231"/>
    </location>
</feature>
<evidence type="ECO:0000256" key="1">
    <source>
        <dbReference type="SAM" id="MobiDB-lite"/>
    </source>
</evidence>
<dbReference type="EMBL" id="CP003229">
    <property type="protein sequence ID" value="AEW98941.1"/>
    <property type="molecule type" value="Genomic_DNA"/>
</dbReference>
<dbReference type="PATRIC" id="fig|1003195.11.peg.947"/>
<sequence>MAKWLGALGLAAAGVGGVWAARRLPVAAEVSRTARAVAADGLRRMRLPRGAVGPHASGPRVSRPRGLPRRAPAAVPRPASVAGVCLGALARWDGHAVPSCHGTDPRRAARLAKAALTAALGGYAALTAFGNVTDPAPNREFVRHVLTMDDRAPELAELSRNGSRAIHRPWVWRAAYGCVIGGEALVGGLCLVSSWRQVRAAGAAHDHFARAASTGIAGAAGALLLWFLGFQTVGGEWFGMWMNQHWNGLDSAARVCGYAGVVLLLLCLPEEADVPGRAVREVRRPSR</sequence>
<gene>
    <name evidence="3" type="ordered locus">SCATT_p07480</name>
</gene>
<accession>G8XHS6</accession>
<organism evidence="3 4">
    <name type="scientific">Streptantibioticus cattleyicolor (strain ATCC 35852 / DSM 46488 / JCM 4925 / NBRC 14057 / NRRL 8057)</name>
    <name type="common">Streptomyces cattleya</name>
    <dbReference type="NCBI Taxonomy" id="1003195"/>
    <lineage>
        <taxon>Bacteria</taxon>
        <taxon>Bacillati</taxon>
        <taxon>Actinomycetota</taxon>
        <taxon>Actinomycetes</taxon>
        <taxon>Kitasatosporales</taxon>
        <taxon>Streptomycetaceae</taxon>
        <taxon>Streptantibioticus</taxon>
    </lineage>
</organism>
<dbReference type="Pfam" id="PF09933">
    <property type="entry name" value="DUF2165"/>
    <property type="match status" value="1"/>
</dbReference>
<evidence type="ECO:0000256" key="2">
    <source>
        <dbReference type="SAM" id="Phobius"/>
    </source>
</evidence>
<proteinExistence type="predicted"/>
<feature type="transmembrane region" description="Helical" evidence="2">
    <location>
        <begin position="170"/>
        <end position="195"/>
    </location>
</feature>
<evidence type="ECO:0008006" key="5">
    <source>
        <dbReference type="Google" id="ProtNLM"/>
    </source>
</evidence>
<protein>
    <recommendedName>
        <fullName evidence="5">DUF2165 domain-containing protein</fullName>
    </recommendedName>
</protein>
<dbReference type="AlphaFoldDB" id="F8JIX3"/>
<keyword evidence="2" id="KW-0472">Membrane</keyword>
<evidence type="ECO:0000313" key="4">
    <source>
        <dbReference type="Proteomes" id="UP000007842"/>
    </source>
</evidence>